<dbReference type="OrthoDB" id="8912151at2"/>
<dbReference type="Proteomes" id="UP000431684">
    <property type="component" value="Unassembled WGS sequence"/>
</dbReference>
<evidence type="ECO:0000313" key="1">
    <source>
        <dbReference type="EMBL" id="MUI13942.1"/>
    </source>
</evidence>
<comment type="caution">
    <text evidence="1">The sequence shown here is derived from an EMBL/GenBank/DDBJ whole genome shotgun (WGS) entry which is preliminary data.</text>
</comment>
<dbReference type="AlphaFoldDB" id="A0A6I3XL57"/>
<reference evidence="1 2" key="1">
    <citation type="submission" date="2019-11" db="EMBL/GenBank/DDBJ databases">
        <title>Draft Genome Sequences of Six Type Strains of the Genus Massilia.</title>
        <authorList>
            <person name="Miess H."/>
            <person name="Frediansyah A."/>
            <person name="Goeker M."/>
            <person name="Gross H."/>
        </authorList>
    </citation>
    <scope>NUCLEOTIDE SEQUENCE [LARGE SCALE GENOMIC DNA]</scope>
    <source>
        <strain evidence="1 2">DSM 17513</strain>
    </source>
</reference>
<proteinExistence type="predicted"/>
<name>A0A6I3XL57_9BURK</name>
<evidence type="ECO:0000313" key="2">
    <source>
        <dbReference type="Proteomes" id="UP000431684"/>
    </source>
</evidence>
<keyword evidence="2" id="KW-1185">Reference proteome</keyword>
<protein>
    <submittedName>
        <fullName evidence="1">Uncharacterized protein</fullName>
    </submittedName>
</protein>
<accession>A0A6I3XL57</accession>
<dbReference type="EMBL" id="WNWM01000002">
    <property type="protein sequence ID" value="MUI13942.1"/>
    <property type="molecule type" value="Genomic_DNA"/>
</dbReference>
<gene>
    <name evidence="1" type="ORF">GJV26_15985</name>
</gene>
<sequence>MQPSKVREAPDARNNANMQFFNMAVHTLADMKEHQDAMVCFNLHYVEQADNIKRRADELGISRPRITTAPRHTLGRHTLFRKA</sequence>
<dbReference type="RefSeq" id="WP_155709692.1">
    <property type="nucleotide sequence ID" value="NZ_BMWU01000020.1"/>
</dbReference>
<organism evidence="1 2">
    <name type="scientific">Pseudoduganella dura</name>
    <dbReference type="NCBI Taxonomy" id="321982"/>
    <lineage>
        <taxon>Bacteria</taxon>
        <taxon>Pseudomonadati</taxon>
        <taxon>Pseudomonadota</taxon>
        <taxon>Betaproteobacteria</taxon>
        <taxon>Burkholderiales</taxon>
        <taxon>Oxalobacteraceae</taxon>
        <taxon>Telluria group</taxon>
        <taxon>Pseudoduganella</taxon>
    </lineage>
</organism>